<gene>
    <name evidence="5" type="primary">fmt</name>
    <name evidence="8" type="ORF">UU13_C0021G0016</name>
</gene>
<evidence type="ECO:0000259" key="7">
    <source>
        <dbReference type="Pfam" id="PF02911"/>
    </source>
</evidence>
<dbReference type="CDD" id="cd08646">
    <property type="entry name" value="FMT_core_Met-tRNA-FMT_N"/>
    <property type="match status" value="1"/>
</dbReference>
<dbReference type="GO" id="GO:0004479">
    <property type="term" value="F:methionyl-tRNA formyltransferase activity"/>
    <property type="evidence" value="ECO:0007669"/>
    <property type="project" value="UniProtKB-UniRule"/>
</dbReference>
<comment type="similarity">
    <text evidence="1 5">Belongs to the Fmt family.</text>
</comment>
<dbReference type="EMBL" id="LBZL01000021">
    <property type="protein sequence ID" value="KKR69816.1"/>
    <property type="molecule type" value="Genomic_DNA"/>
</dbReference>
<organism evidence="8 9">
    <name type="scientific">Candidatus Nomurabacteria bacterium GW2011_GWB1_40_7</name>
    <dbReference type="NCBI Taxonomy" id="1618744"/>
    <lineage>
        <taxon>Bacteria</taxon>
        <taxon>Candidatus Nomuraibacteriota</taxon>
    </lineage>
</organism>
<dbReference type="InterPro" id="IPR005794">
    <property type="entry name" value="Fmt"/>
</dbReference>
<dbReference type="Pfam" id="PF00551">
    <property type="entry name" value="Formyl_trans_N"/>
    <property type="match status" value="1"/>
</dbReference>
<feature type="binding site" evidence="5">
    <location>
        <begin position="138"/>
        <end position="141"/>
    </location>
    <ligand>
        <name>(6S)-5,6,7,8-tetrahydrofolate</name>
        <dbReference type="ChEBI" id="CHEBI:57453"/>
    </ligand>
</feature>
<dbReference type="InterPro" id="IPR005793">
    <property type="entry name" value="Formyl_trans_C"/>
</dbReference>
<evidence type="ECO:0000256" key="4">
    <source>
        <dbReference type="ARBA" id="ARBA00022917"/>
    </source>
</evidence>
<feature type="domain" description="Formyl transferase C-terminal" evidence="7">
    <location>
        <begin position="232"/>
        <end position="280"/>
    </location>
</feature>
<evidence type="ECO:0000256" key="1">
    <source>
        <dbReference type="ARBA" id="ARBA00010699"/>
    </source>
</evidence>
<dbReference type="Proteomes" id="UP000034452">
    <property type="component" value="Unassembled WGS sequence"/>
</dbReference>
<evidence type="ECO:0000259" key="6">
    <source>
        <dbReference type="Pfam" id="PF00551"/>
    </source>
</evidence>
<dbReference type="NCBIfam" id="TIGR00460">
    <property type="entry name" value="fmt"/>
    <property type="match status" value="1"/>
</dbReference>
<dbReference type="PANTHER" id="PTHR11138">
    <property type="entry name" value="METHIONYL-TRNA FORMYLTRANSFERASE"/>
    <property type="match status" value="1"/>
</dbReference>
<accession>A0A0G0T527</accession>
<dbReference type="InterPro" id="IPR011034">
    <property type="entry name" value="Formyl_transferase-like_C_sf"/>
</dbReference>
<comment type="caution">
    <text evidence="8">The sequence shown here is derived from an EMBL/GenBank/DDBJ whole genome shotgun (WGS) entry which is preliminary data.</text>
</comment>
<dbReference type="HAMAP" id="MF_00182">
    <property type="entry name" value="Formyl_trans"/>
    <property type="match status" value="1"/>
</dbReference>
<dbReference type="InterPro" id="IPR002376">
    <property type="entry name" value="Formyl_transf_N"/>
</dbReference>
<dbReference type="GO" id="GO:0005829">
    <property type="term" value="C:cytosol"/>
    <property type="evidence" value="ECO:0007669"/>
    <property type="project" value="TreeGrafter"/>
</dbReference>
<name>A0A0G0T527_9BACT</name>
<dbReference type="SUPFAM" id="SSF53328">
    <property type="entry name" value="Formyltransferase"/>
    <property type="match status" value="1"/>
</dbReference>
<dbReference type="AlphaFoldDB" id="A0A0G0T527"/>
<proteinExistence type="inferred from homology"/>
<dbReference type="InterPro" id="IPR036477">
    <property type="entry name" value="Formyl_transf_N_sf"/>
</dbReference>
<comment type="function">
    <text evidence="5">Attaches a formyl group to the free amino group of methionyl-tRNA(fMet). The formyl group appears to play a dual role in the initiator identity of N-formylmethionyl-tRNA by promoting its recognition by IF2 and preventing the misappropriation of this tRNA by the elongation apparatus.</text>
</comment>
<feature type="domain" description="Formyl transferase N-terminal" evidence="6">
    <location>
        <begin position="13"/>
        <end position="208"/>
    </location>
</feature>
<sequence length="308" mass="34942">MVNSFMNKLNFVFWGTPEVASETLEILKENGYLPSLIVTSPDRPQGRKMLIAPPPAKIWAIENNIPYIQPESLNQKEIWNVLRTLGRSDGDGQRKFSAENFSGEQNVPDFFLVVAYGKIIPEDILNMPKLGSINVHYSLLPKYRGASPVESAILNGDTKTGVTIQKMEYKMDSGPIIATEETEIAPDEKAPDLRQRLTEIGGKLLLKTLPEFINGKTLEIKQDENEATFCKKIKKEDGLIDLNDEAIKNYNKFRAYAHWPRTFFFKDGKRVIITNAVLENGKFVIKKVLPEGKKEISWEDFNLRHGVD</sequence>
<protein>
    <recommendedName>
        <fullName evidence="2 5">Methionyl-tRNA formyltransferase</fullName>
        <ecNumber evidence="2 5">2.1.2.9</ecNumber>
    </recommendedName>
</protein>
<keyword evidence="4 5" id="KW-0648">Protein biosynthesis</keyword>
<dbReference type="EC" id="2.1.2.9" evidence="2 5"/>
<dbReference type="PANTHER" id="PTHR11138:SF5">
    <property type="entry name" value="METHIONYL-TRNA FORMYLTRANSFERASE, MITOCHONDRIAL"/>
    <property type="match status" value="1"/>
</dbReference>
<dbReference type="SUPFAM" id="SSF50486">
    <property type="entry name" value="FMT C-terminal domain-like"/>
    <property type="match status" value="1"/>
</dbReference>
<dbReference type="InterPro" id="IPR041711">
    <property type="entry name" value="Met-tRNA-FMT_N"/>
</dbReference>
<evidence type="ECO:0000313" key="8">
    <source>
        <dbReference type="EMBL" id="KKR69816.1"/>
    </source>
</evidence>
<dbReference type="PATRIC" id="fig|1618744.3.peg.580"/>
<evidence type="ECO:0000256" key="5">
    <source>
        <dbReference type="HAMAP-Rule" id="MF_00182"/>
    </source>
</evidence>
<reference evidence="8 9" key="1">
    <citation type="journal article" date="2015" name="Nature">
        <title>rRNA introns, odd ribosomes, and small enigmatic genomes across a large radiation of phyla.</title>
        <authorList>
            <person name="Brown C.T."/>
            <person name="Hug L.A."/>
            <person name="Thomas B.C."/>
            <person name="Sharon I."/>
            <person name="Castelle C.J."/>
            <person name="Singh A."/>
            <person name="Wilkins M.J."/>
            <person name="Williams K.H."/>
            <person name="Banfield J.F."/>
        </authorList>
    </citation>
    <scope>NUCLEOTIDE SEQUENCE [LARGE SCALE GENOMIC DNA]</scope>
</reference>
<comment type="catalytic activity">
    <reaction evidence="5">
        <text>L-methionyl-tRNA(fMet) + (6R)-10-formyltetrahydrofolate = N-formyl-L-methionyl-tRNA(fMet) + (6S)-5,6,7,8-tetrahydrofolate + H(+)</text>
        <dbReference type="Rhea" id="RHEA:24380"/>
        <dbReference type="Rhea" id="RHEA-COMP:9952"/>
        <dbReference type="Rhea" id="RHEA-COMP:9953"/>
        <dbReference type="ChEBI" id="CHEBI:15378"/>
        <dbReference type="ChEBI" id="CHEBI:57453"/>
        <dbReference type="ChEBI" id="CHEBI:78530"/>
        <dbReference type="ChEBI" id="CHEBI:78844"/>
        <dbReference type="ChEBI" id="CHEBI:195366"/>
        <dbReference type="EC" id="2.1.2.9"/>
    </reaction>
</comment>
<dbReference type="Pfam" id="PF02911">
    <property type="entry name" value="Formyl_trans_C"/>
    <property type="match status" value="1"/>
</dbReference>
<dbReference type="Gene3D" id="3.40.50.12230">
    <property type="match status" value="1"/>
</dbReference>
<evidence type="ECO:0000256" key="3">
    <source>
        <dbReference type="ARBA" id="ARBA00022679"/>
    </source>
</evidence>
<keyword evidence="3 5" id="KW-0808">Transferase</keyword>
<evidence type="ECO:0000256" key="2">
    <source>
        <dbReference type="ARBA" id="ARBA00012261"/>
    </source>
</evidence>
<evidence type="ECO:0000313" key="9">
    <source>
        <dbReference type="Proteomes" id="UP000034452"/>
    </source>
</evidence>